<feature type="non-terminal residue" evidence="1">
    <location>
        <position position="44"/>
    </location>
</feature>
<keyword evidence="2" id="KW-1185">Reference proteome</keyword>
<evidence type="ECO:0000313" key="2">
    <source>
        <dbReference type="Proteomes" id="UP000593572"/>
    </source>
</evidence>
<gene>
    <name evidence="1" type="ORF">Golob_028120</name>
</gene>
<organism evidence="1 2">
    <name type="scientific">Gossypium lobatum</name>
    <dbReference type="NCBI Taxonomy" id="34289"/>
    <lineage>
        <taxon>Eukaryota</taxon>
        <taxon>Viridiplantae</taxon>
        <taxon>Streptophyta</taxon>
        <taxon>Embryophyta</taxon>
        <taxon>Tracheophyta</taxon>
        <taxon>Spermatophyta</taxon>
        <taxon>Magnoliopsida</taxon>
        <taxon>eudicotyledons</taxon>
        <taxon>Gunneridae</taxon>
        <taxon>Pentapetalae</taxon>
        <taxon>rosids</taxon>
        <taxon>malvids</taxon>
        <taxon>Malvales</taxon>
        <taxon>Malvaceae</taxon>
        <taxon>Malvoideae</taxon>
        <taxon>Gossypium</taxon>
    </lineage>
</organism>
<accession>A0A7J8NGL6</accession>
<protein>
    <submittedName>
        <fullName evidence="1">Uncharacterized protein</fullName>
    </submittedName>
</protein>
<comment type="caution">
    <text evidence="1">The sequence shown here is derived from an EMBL/GenBank/DDBJ whole genome shotgun (WGS) entry which is preliminary data.</text>
</comment>
<proteinExistence type="predicted"/>
<evidence type="ECO:0000313" key="1">
    <source>
        <dbReference type="EMBL" id="MBA0576147.1"/>
    </source>
</evidence>
<sequence length="44" mass="5159">MSLQHPHSETKISTVKIYGPRVMFDRGPVVAFNVFDWKEERIDP</sequence>
<dbReference type="EMBL" id="JABEZX010339755">
    <property type="protein sequence ID" value="MBA0576147.1"/>
    <property type="molecule type" value="Genomic_DNA"/>
</dbReference>
<dbReference type="Proteomes" id="UP000593572">
    <property type="component" value="Unassembled WGS sequence"/>
</dbReference>
<dbReference type="AlphaFoldDB" id="A0A7J8NGL6"/>
<name>A0A7J8NGL6_9ROSI</name>
<reference evidence="1 2" key="1">
    <citation type="journal article" date="2019" name="Genome Biol. Evol.">
        <title>Insights into the evolution of the New World diploid cottons (Gossypium, subgenus Houzingenia) based on genome sequencing.</title>
        <authorList>
            <person name="Grover C.E."/>
            <person name="Arick M.A. 2nd"/>
            <person name="Thrash A."/>
            <person name="Conover J.L."/>
            <person name="Sanders W.S."/>
            <person name="Peterson D.G."/>
            <person name="Frelichowski J.E."/>
            <person name="Scheffler J.A."/>
            <person name="Scheffler B.E."/>
            <person name="Wendel J.F."/>
        </authorList>
    </citation>
    <scope>NUCLEOTIDE SEQUENCE [LARGE SCALE GENOMIC DNA]</scope>
    <source>
        <strain evidence="1">157</strain>
        <tissue evidence="1">Leaf</tissue>
    </source>
</reference>